<organism evidence="1 2">
    <name type="scientific">Staphylotrichum longicolle</name>
    <dbReference type="NCBI Taxonomy" id="669026"/>
    <lineage>
        <taxon>Eukaryota</taxon>
        <taxon>Fungi</taxon>
        <taxon>Dikarya</taxon>
        <taxon>Ascomycota</taxon>
        <taxon>Pezizomycotina</taxon>
        <taxon>Sordariomycetes</taxon>
        <taxon>Sordariomycetidae</taxon>
        <taxon>Sordariales</taxon>
        <taxon>Chaetomiaceae</taxon>
        <taxon>Staphylotrichum</taxon>
    </lineage>
</organism>
<dbReference type="PANTHER" id="PTHR32208:SF105">
    <property type="entry name" value="COPPER RADICAL OXIDASE"/>
    <property type="match status" value="1"/>
</dbReference>
<reference evidence="1" key="1">
    <citation type="submission" date="2023-02" db="EMBL/GenBank/DDBJ databases">
        <authorList>
            <person name="Palmer J.M."/>
        </authorList>
    </citation>
    <scope>NUCLEOTIDE SEQUENCE</scope>
    <source>
        <strain evidence="1">FW57</strain>
    </source>
</reference>
<gene>
    <name evidence="1" type="ORF">NEMBOFW57_007161</name>
</gene>
<dbReference type="PANTHER" id="PTHR32208">
    <property type="entry name" value="SECRETED PROTEIN-RELATED"/>
    <property type="match status" value="1"/>
</dbReference>
<dbReference type="EMBL" id="JAHCVI010000003">
    <property type="protein sequence ID" value="KAG7287648.1"/>
    <property type="molecule type" value="Genomic_DNA"/>
</dbReference>
<proteinExistence type="predicted"/>
<protein>
    <submittedName>
        <fullName evidence="1">Uncharacterized protein</fullName>
    </submittedName>
</protein>
<evidence type="ECO:0000313" key="2">
    <source>
        <dbReference type="Proteomes" id="UP001197093"/>
    </source>
</evidence>
<dbReference type="Proteomes" id="UP001197093">
    <property type="component" value="Unassembled WGS sequence"/>
</dbReference>
<name>A0AAD4EYN5_9PEZI</name>
<sequence length="190" mass="20510">MVPEIGLDRYAQYGYHAGGPEYRGYHQQGSFISQGANGLGNETNAYEIDLATPTFRTLYIKTDIFCAAGVTLPDKAARQLNIRGWASDATYSTRLLYPFLAVMPSVGISVQYWNEARILDPVTFSTIKTLPNAPGAIHDDNGGCIYPLDGPAVLLPQECPYADPLVVLVCGGSTIPVGNAIDNCMPSRYG</sequence>
<dbReference type="AlphaFoldDB" id="A0AAD4EYN5"/>
<evidence type="ECO:0000313" key="1">
    <source>
        <dbReference type="EMBL" id="KAG7287648.1"/>
    </source>
</evidence>
<accession>A0AAD4EYN5</accession>
<keyword evidence="2" id="KW-1185">Reference proteome</keyword>
<comment type="caution">
    <text evidence="1">The sequence shown here is derived from an EMBL/GenBank/DDBJ whole genome shotgun (WGS) entry which is preliminary data.</text>
</comment>